<dbReference type="Gene3D" id="3.30.1380.10">
    <property type="match status" value="1"/>
</dbReference>
<proteinExistence type="predicted"/>
<gene>
    <name evidence="2" type="ORF">ENV79_04180</name>
</gene>
<evidence type="ECO:0000313" key="2">
    <source>
        <dbReference type="EMBL" id="HHR48824.1"/>
    </source>
</evidence>
<protein>
    <recommendedName>
        <fullName evidence="1">Peptidase M15A C-terminal domain-containing protein</fullName>
    </recommendedName>
</protein>
<accession>A0A7V5Y071</accession>
<evidence type="ECO:0000259" key="1">
    <source>
        <dbReference type="Pfam" id="PF08291"/>
    </source>
</evidence>
<sequence>MINLLLLYLFSLKVIVNNLTYDWPIFSHFLLPSETLLIKIIADKPVSYFYDDGEILEKSNEDTIKEIYYLFNTQNPYTKLVISDGEKEININFFKLIPYEQQKRIENFYIGRYPKNSPHPNLKKIKGFIKISPEIKNIYLTPDYQLKDFITHKNPYISLREELLYKIQLFTDYLKNKGIKNPKFKIYSAFRTPAQNYSGGGGRYSCHLYGGACDIGLDLDGDGKIELKEKKTLYNYANEFEEYLKEKNPRLIGGLGYYKRKPFIHIDIRGEKKRWFR</sequence>
<comment type="caution">
    <text evidence="2">The sequence shown here is derived from an EMBL/GenBank/DDBJ whole genome shotgun (WGS) entry which is preliminary data.</text>
</comment>
<reference evidence="2" key="1">
    <citation type="journal article" date="2020" name="mSystems">
        <title>Genome- and Community-Level Interaction Insights into Carbon Utilization and Element Cycling Functions of Hydrothermarchaeota in Hydrothermal Sediment.</title>
        <authorList>
            <person name="Zhou Z."/>
            <person name="Liu Y."/>
            <person name="Xu W."/>
            <person name="Pan J."/>
            <person name="Luo Z.H."/>
            <person name="Li M."/>
        </authorList>
    </citation>
    <scope>NUCLEOTIDE SEQUENCE [LARGE SCALE GENOMIC DNA]</scope>
    <source>
        <strain evidence="2">SpSt-791</strain>
    </source>
</reference>
<dbReference type="SUPFAM" id="SSF55166">
    <property type="entry name" value="Hedgehog/DD-peptidase"/>
    <property type="match status" value="1"/>
</dbReference>
<name>A0A7V5Y071_UNCW3</name>
<dbReference type="InterPro" id="IPR013230">
    <property type="entry name" value="Peptidase_M15A_C"/>
</dbReference>
<feature type="domain" description="Peptidase M15A C-terminal" evidence="1">
    <location>
        <begin position="184"/>
        <end position="267"/>
    </location>
</feature>
<organism evidence="2">
    <name type="scientific">candidate division WOR-3 bacterium</name>
    <dbReference type="NCBI Taxonomy" id="2052148"/>
    <lineage>
        <taxon>Bacteria</taxon>
        <taxon>Bacteria division WOR-3</taxon>
    </lineage>
</organism>
<dbReference type="AlphaFoldDB" id="A0A7V5Y071"/>
<dbReference type="EMBL" id="DTHS01000026">
    <property type="protein sequence ID" value="HHR48824.1"/>
    <property type="molecule type" value="Genomic_DNA"/>
</dbReference>
<dbReference type="Pfam" id="PF08291">
    <property type="entry name" value="Peptidase_M15_3"/>
    <property type="match status" value="1"/>
</dbReference>
<dbReference type="InterPro" id="IPR009045">
    <property type="entry name" value="Zn_M74/Hedgehog-like"/>
</dbReference>